<sequence>MVSRYGLKAEEETDNNMIVERGSGFKLFNNGSYSRLQNRIRTTRKNASNKTLTRWAIHDKTKFTVMIQDLKELIDGLVSIAISAQEMSYQRHLFQAPIHLISDIGSLRLLQDPYANEDVEIVTAAGARIMEIEGISLLGNLYRTAHLETFHSNTPRTFRPQSPRIIFTPYLSETRPPLKGNECGNSKGEKGENQSPAVNQRGVCSGSAHISRVTEGEGGFDVTDTSTEPDDLAPITET</sequence>
<dbReference type="OrthoDB" id="20872at2759"/>
<protein>
    <recommendedName>
        <fullName evidence="2">Prion-inhibition and propagation HeLo domain-containing protein</fullName>
    </recommendedName>
</protein>
<evidence type="ECO:0000259" key="2">
    <source>
        <dbReference type="Pfam" id="PF14479"/>
    </source>
</evidence>
<organism evidence="3 4">
    <name type="scientific">Phialocephala subalpina</name>
    <dbReference type="NCBI Taxonomy" id="576137"/>
    <lineage>
        <taxon>Eukaryota</taxon>
        <taxon>Fungi</taxon>
        <taxon>Dikarya</taxon>
        <taxon>Ascomycota</taxon>
        <taxon>Pezizomycotina</taxon>
        <taxon>Leotiomycetes</taxon>
        <taxon>Helotiales</taxon>
        <taxon>Mollisiaceae</taxon>
        <taxon>Phialocephala</taxon>
        <taxon>Phialocephala fortinii species complex</taxon>
    </lineage>
</organism>
<feature type="region of interest" description="Disordered" evidence="1">
    <location>
        <begin position="169"/>
        <end position="238"/>
    </location>
</feature>
<evidence type="ECO:0000256" key="1">
    <source>
        <dbReference type="SAM" id="MobiDB-lite"/>
    </source>
</evidence>
<keyword evidence="4" id="KW-1185">Reference proteome</keyword>
<dbReference type="InterPro" id="IPR038305">
    <property type="entry name" value="HeLo_sf"/>
</dbReference>
<feature type="domain" description="Prion-inhibition and propagation HeLo" evidence="2">
    <location>
        <begin position="3"/>
        <end position="110"/>
    </location>
</feature>
<dbReference type="AlphaFoldDB" id="A0A1L7WX29"/>
<evidence type="ECO:0000313" key="3">
    <source>
        <dbReference type="EMBL" id="CZR57298.1"/>
    </source>
</evidence>
<dbReference type="Proteomes" id="UP000184330">
    <property type="component" value="Unassembled WGS sequence"/>
</dbReference>
<dbReference type="Pfam" id="PF14479">
    <property type="entry name" value="HeLo"/>
    <property type="match status" value="1"/>
</dbReference>
<evidence type="ECO:0000313" key="4">
    <source>
        <dbReference type="Proteomes" id="UP000184330"/>
    </source>
</evidence>
<reference evidence="3 4" key="1">
    <citation type="submission" date="2016-03" db="EMBL/GenBank/DDBJ databases">
        <authorList>
            <person name="Ploux O."/>
        </authorList>
    </citation>
    <scope>NUCLEOTIDE SEQUENCE [LARGE SCALE GENOMIC DNA]</scope>
    <source>
        <strain evidence="3 4">UAMH 11012</strain>
    </source>
</reference>
<gene>
    <name evidence="3" type="ORF">PAC_07187</name>
</gene>
<accession>A0A1L7WX29</accession>
<dbReference type="STRING" id="576137.A0A1L7WX29"/>
<dbReference type="InterPro" id="IPR029498">
    <property type="entry name" value="HeLo_dom"/>
</dbReference>
<dbReference type="EMBL" id="FJOG01000009">
    <property type="protein sequence ID" value="CZR57298.1"/>
    <property type="molecule type" value="Genomic_DNA"/>
</dbReference>
<proteinExistence type="predicted"/>
<name>A0A1L7WX29_9HELO</name>
<dbReference type="Gene3D" id="1.20.120.1020">
    <property type="entry name" value="Prion-inhibition and propagation, HeLo domain"/>
    <property type="match status" value="1"/>
</dbReference>